<comment type="similarity">
    <text evidence="2">Belongs to the steroid 5-alpha reductase family.</text>
</comment>
<protein>
    <recommendedName>
        <fullName evidence="7">3-oxo-5-alpha-steroid 4-dehydrogenase C-terminal domain-containing protein</fullName>
    </recommendedName>
</protein>
<evidence type="ECO:0000259" key="7">
    <source>
        <dbReference type="Pfam" id="PF02544"/>
    </source>
</evidence>
<dbReference type="GO" id="GO:0006629">
    <property type="term" value="P:lipid metabolic process"/>
    <property type="evidence" value="ECO:0007669"/>
    <property type="project" value="InterPro"/>
</dbReference>
<reference evidence="8 9" key="1">
    <citation type="submission" date="2014-04" db="EMBL/GenBank/DDBJ databases">
        <authorList>
            <consortium name="DOE Joint Genome Institute"/>
            <person name="Kuo A."/>
            <person name="Kohler A."/>
            <person name="Nagy L.G."/>
            <person name="Floudas D."/>
            <person name="Copeland A."/>
            <person name="Barry K.W."/>
            <person name="Cichocki N."/>
            <person name="Veneault-Fourrey C."/>
            <person name="LaButti K."/>
            <person name="Lindquist E.A."/>
            <person name="Lipzen A."/>
            <person name="Lundell T."/>
            <person name="Morin E."/>
            <person name="Murat C."/>
            <person name="Sun H."/>
            <person name="Tunlid A."/>
            <person name="Henrissat B."/>
            <person name="Grigoriev I.V."/>
            <person name="Hibbett D.S."/>
            <person name="Martin F."/>
            <person name="Nordberg H.P."/>
            <person name="Cantor M.N."/>
            <person name="Hua S.X."/>
        </authorList>
    </citation>
    <scope>NUCLEOTIDE SEQUENCE [LARGE SCALE GENOMIC DNA]</scope>
    <source>
        <strain evidence="8 9">Foug A</strain>
    </source>
</reference>
<evidence type="ECO:0000313" key="8">
    <source>
        <dbReference type="EMBL" id="KIM63978.1"/>
    </source>
</evidence>
<dbReference type="STRING" id="1036808.A0A0C2ZQX7"/>
<sequence length="287" mass="32487">MHPAYDLIRKGFLSVTPPTSLVLFFVDAPFGRFSLSKESIFSLNGIKSWIFMEIPSPTIFIYALIKAPLLGPEVPSLSGPQLFLAALYLLHYANRALISPLRTPSRSRSHVSVVFCAICFNVLNGLMMGTYFRSSIAHSFLSGAFARPLFWTGALLWLAGFFGNLLHDEVLLNIRRNAKIKGKAKDEGNPKKQGEYYAIPRGYLYEYISYPNYFCEWLEWLGFALAAAPLPPVMSFSAFVQSAQAPWVFVFSEVLLMLPRAYRGHQWYLGKFSDYPKERKAVLPFII</sequence>
<gene>
    <name evidence="8" type="ORF">SCLCIDRAFT_1213794</name>
</gene>
<keyword evidence="9" id="KW-1185">Reference proteome</keyword>
<dbReference type="EMBL" id="KN822031">
    <property type="protein sequence ID" value="KIM63978.1"/>
    <property type="molecule type" value="Genomic_DNA"/>
</dbReference>
<dbReference type="PROSITE" id="PS50244">
    <property type="entry name" value="S5A_REDUCTASE"/>
    <property type="match status" value="1"/>
</dbReference>
<reference evidence="9" key="2">
    <citation type="submission" date="2015-01" db="EMBL/GenBank/DDBJ databases">
        <title>Evolutionary Origins and Diversification of the Mycorrhizal Mutualists.</title>
        <authorList>
            <consortium name="DOE Joint Genome Institute"/>
            <consortium name="Mycorrhizal Genomics Consortium"/>
            <person name="Kohler A."/>
            <person name="Kuo A."/>
            <person name="Nagy L.G."/>
            <person name="Floudas D."/>
            <person name="Copeland A."/>
            <person name="Barry K.W."/>
            <person name="Cichocki N."/>
            <person name="Veneault-Fourrey C."/>
            <person name="LaButti K."/>
            <person name="Lindquist E.A."/>
            <person name="Lipzen A."/>
            <person name="Lundell T."/>
            <person name="Morin E."/>
            <person name="Murat C."/>
            <person name="Riley R."/>
            <person name="Ohm R."/>
            <person name="Sun H."/>
            <person name="Tunlid A."/>
            <person name="Henrissat B."/>
            <person name="Grigoriev I.V."/>
            <person name="Hibbett D.S."/>
            <person name="Martin F."/>
        </authorList>
    </citation>
    <scope>NUCLEOTIDE SEQUENCE [LARGE SCALE GENOMIC DNA]</scope>
    <source>
        <strain evidence="9">Foug A</strain>
    </source>
</reference>
<evidence type="ECO:0000313" key="9">
    <source>
        <dbReference type="Proteomes" id="UP000053989"/>
    </source>
</evidence>
<keyword evidence="5 6" id="KW-0472">Membrane</keyword>
<dbReference type="GO" id="GO:0016627">
    <property type="term" value="F:oxidoreductase activity, acting on the CH-CH group of donors"/>
    <property type="evidence" value="ECO:0007669"/>
    <property type="project" value="InterPro"/>
</dbReference>
<dbReference type="InterPro" id="IPR039357">
    <property type="entry name" value="SRD5A/TECR"/>
</dbReference>
<dbReference type="OrthoDB" id="5788137at2759"/>
<dbReference type="PANTHER" id="PTHR10556">
    <property type="entry name" value="3-OXO-5-ALPHA-STEROID 4-DEHYDROGENASE"/>
    <property type="match status" value="1"/>
</dbReference>
<comment type="subcellular location">
    <subcellularLocation>
        <location evidence="1">Membrane</location>
        <topology evidence="1">Multi-pass membrane protein</topology>
    </subcellularLocation>
</comment>
<accession>A0A0C2ZQX7</accession>
<organism evidence="8 9">
    <name type="scientific">Scleroderma citrinum Foug A</name>
    <dbReference type="NCBI Taxonomy" id="1036808"/>
    <lineage>
        <taxon>Eukaryota</taxon>
        <taxon>Fungi</taxon>
        <taxon>Dikarya</taxon>
        <taxon>Basidiomycota</taxon>
        <taxon>Agaricomycotina</taxon>
        <taxon>Agaricomycetes</taxon>
        <taxon>Agaricomycetidae</taxon>
        <taxon>Boletales</taxon>
        <taxon>Sclerodermatineae</taxon>
        <taxon>Sclerodermataceae</taxon>
        <taxon>Scleroderma</taxon>
    </lineage>
</organism>
<proteinExistence type="inferred from homology"/>
<dbReference type="InterPro" id="IPR001104">
    <property type="entry name" value="3-oxo-5_a-steroid_4-DH_C"/>
</dbReference>
<dbReference type="GO" id="GO:0016020">
    <property type="term" value="C:membrane"/>
    <property type="evidence" value="ECO:0007669"/>
    <property type="project" value="UniProtKB-SubCell"/>
</dbReference>
<feature type="transmembrane region" description="Helical" evidence="6">
    <location>
        <begin position="144"/>
        <end position="166"/>
    </location>
</feature>
<dbReference type="Gene3D" id="1.20.120.1630">
    <property type="match status" value="1"/>
</dbReference>
<evidence type="ECO:0000256" key="4">
    <source>
        <dbReference type="ARBA" id="ARBA00022989"/>
    </source>
</evidence>
<dbReference type="HOGENOM" id="CLU_065395_0_1_1"/>
<keyword evidence="3 6" id="KW-0812">Transmembrane</keyword>
<dbReference type="FunCoup" id="A0A0C2ZQX7">
    <property type="interactions" value="13"/>
</dbReference>
<evidence type="ECO:0000256" key="5">
    <source>
        <dbReference type="ARBA" id="ARBA00023136"/>
    </source>
</evidence>
<evidence type="ECO:0000256" key="6">
    <source>
        <dbReference type="SAM" id="Phobius"/>
    </source>
</evidence>
<evidence type="ECO:0000256" key="1">
    <source>
        <dbReference type="ARBA" id="ARBA00004141"/>
    </source>
</evidence>
<dbReference type="AlphaFoldDB" id="A0A0C2ZQX7"/>
<dbReference type="Pfam" id="PF02544">
    <property type="entry name" value="Steroid_dh"/>
    <property type="match status" value="1"/>
</dbReference>
<name>A0A0C2ZQX7_9AGAM</name>
<keyword evidence="4 6" id="KW-1133">Transmembrane helix</keyword>
<dbReference type="Proteomes" id="UP000053989">
    <property type="component" value="Unassembled WGS sequence"/>
</dbReference>
<evidence type="ECO:0000256" key="3">
    <source>
        <dbReference type="ARBA" id="ARBA00022692"/>
    </source>
</evidence>
<feature type="transmembrane region" description="Helical" evidence="6">
    <location>
        <begin position="110"/>
        <end position="132"/>
    </location>
</feature>
<feature type="domain" description="3-oxo-5-alpha-steroid 4-dehydrogenase C-terminal" evidence="7">
    <location>
        <begin position="110"/>
        <end position="286"/>
    </location>
</feature>
<dbReference type="InParanoid" id="A0A0C2ZQX7"/>
<evidence type="ECO:0000256" key="2">
    <source>
        <dbReference type="ARBA" id="ARBA00007742"/>
    </source>
</evidence>
<dbReference type="PANTHER" id="PTHR10556:SF43">
    <property type="entry name" value="STEROID 5-ALPHA-REDUCTASE DET2"/>
    <property type="match status" value="1"/>
</dbReference>